<dbReference type="Proteomes" id="UP001222800">
    <property type="component" value="Chromosome"/>
</dbReference>
<organism evidence="1 2">
    <name type="scientific">Tepidibacter hydrothermalis</name>
    <dbReference type="NCBI Taxonomy" id="3036126"/>
    <lineage>
        <taxon>Bacteria</taxon>
        <taxon>Bacillati</taxon>
        <taxon>Bacillota</taxon>
        <taxon>Clostridia</taxon>
        <taxon>Peptostreptococcales</taxon>
        <taxon>Peptostreptococcaceae</taxon>
        <taxon>Tepidibacter</taxon>
    </lineage>
</organism>
<reference evidence="1 2" key="1">
    <citation type="submission" date="2023-03" db="EMBL/GenBank/DDBJ databases">
        <title>Complete genome sequence of Tepidibacter sp. SWIR-1, isolated from a deep-sea hydrothermal vent.</title>
        <authorList>
            <person name="Li X."/>
        </authorList>
    </citation>
    <scope>NUCLEOTIDE SEQUENCE [LARGE SCALE GENOMIC DNA]</scope>
    <source>
        <strain evidence="1 2">SWIR-1</strain>
    </source>
</reference>
<sequence>MKNDINVIETTAQMTAKEVVSELRRQGLLKDNRRTPFQKTETLLYNYNNFKSAINDKYEQIKTIQCEGIPKKSSSITSFSSSPTYEIKSDADKADEKIEAIEQSIQVTKNFIGVIDSAIDALRDDPYFEIIPMKYFESKSRDDIAIFFDVDASTISRHKNRLVNLLQIRLFSDEVIYQIFS</sequence>
<dbReference type="RefSeq" id="WP_277734535.1">
    <property type="nucleotide sequence ID" value="NZ_CP120733.1"/>
</dbReference>
<protein>
    <submittedName>
        <fullName evidence="1">Uncharacterized protein</fullName>
    </submittedName>
</protein>
<dbReference type="EMBL" id="CP120733">
    <property type="protein sequence ID" value="WFD12222.1"/>
    <property type="molecule type" value="Genomic_DNA"/>
</dbReference>
<dbReference type="SUPFAM" id="SSF88659">
    <property type="entry name" value="Sigma3 and sigma4 domains of RNA polymerase sigma factors"/>
    <property type="match status" value="1"/>
</dbReference>
<gene>
    <name evidence="1" type="ORF">P4S50_09095</name>
</gene>
<proteinExistence type="predicted"/>
<accession>A0ABY8EK26</accession>
<keyword evidence="2" id="KW-1185">Reference proteome</keyword>
<dbReference type="InterPro" id="IPR013324">
    <property type="entry name" value="RNA_pol_sigma_r3/r4-like"/>
</dbReference>
<evidence type="ECO:0000313" key="2">
    <source>
        <dbReference type="Proteomes" id="UP001222800"/>
    </source>
</evidence>
<evidence type="ECO:0000313" key="1">
    <source>
        <dbReference type="EMBL" id="WFD12222.1"/>
    </source>
</evidence>
<name>A0ABY8EK26_9FIRM</name>